<sequence length="718" mass="80404">MSCQMSLDDPKFVPSHGQTPVSTRRGIGRGSSAMELSGTRGQERGRRGRGGHSQHPLPFNWTAHPEGPSHILTGRDRTSLVAHRPDIDDPNAFPSLGGDSAPANMPSFQHSFATALKAPKPEPSQDVPLEHQSPTKQVAGGSTTINQLTWQQQGLGKVKRKKQLKEERMTAKISNLRYKAILLALSQSTGLHCHGDEVVFLQDMIELQASQDIPQQKERAKRRKQKKKEEKILAKRTKERGAKFLQVLSQEKYEKLQGGKHGTPQEQQQFLGFFELDSFPQLGQSFDVKLEEEIKSLHIAEVHPPDVVNEPALDIVPVPVAGATSATAAEKQKHPKRKDPINLDLFSLVQSTASKLKTKQKKERDGKVSTKERGNAIRVANILDSAPPKVRRGKERLKPKRKKPSVLKRIILNERQRKKLLRELDALGKAGNHATELTVHEPPKAITECTGDNPPMVTTEAIGDEPLEDATESTGGKHCETESVSEIKSSCDVTPVMEPTEEEKSSLCAKTYLHSRKFRDYCTHFLSEELNSLAVKMIQDLIRFQDRLHARDPVKARARRRMVYGFREILKYLDLRKVKCVFVAPDIEPVKAKGGLNDVVWSIRQKAEEQGAACIFILNRYRLGKVCLKKVPVSAVAVLDHQGTEETFQKLLSMVDVETSRYSKRLKELSGDLDREIIKSNLPQNESEEEALRSNINNSLLLKLAKEIQSLQIPEESS</sequence>
<keyword evidence="4" id="KW-1185">Reference proteome</keyword>
<gene>
    <name evidence="3" type="ORF">DSTB1V02_LOCUS8990</name>
</gene>
<evidence type="ECO:0000313" key="3">
    <source>
        <dbReference type="EMBL" id="CAD7249191.1"/>
    </source>
</evidence>
<evidence type="ECO:0000313" key="4">
    <source>
        <dbReference type="Proteomes" id="UP000677054"/>
    </source>
</evidence>
<dbReference type="OrthoDB" id="263617at2759"/>
<protein>
    <recommendedName>
        <fullName evidence="2">Ribosomal protein eL8/eL30/eS12/Gadd45 domain-containing protein</fullName>
    </recommendedName>
</protein>
<feature type="region of interest" description="Disordered" evidence="1">
    <location>
        <begin position="1"/>
        <end position="69"/>
    </location>
</feature>
<organism evidence="3">
    <name type="scientific">Darwinula stevensoni</name>
    <dbReference type="NCBI Taxonomy" id="69355"/>
    <lineage>
        <taxon>Eukaryota</taxon>
        <taxon>Metazoa</taxon>
        <taxon>Ecdysozoa</taxon>
        <taxon>Arthropoda</taxon>
        <taxon>Crustacea</taxon>
        <taxon>Oligostraca</taxon>
        <taxon>Ostracoda</taxon>
        <taxon>Podocopa</taxon>
        <taxon>Podocopida</taxon>
        <taxon>Darwinulocopina</taxon>
        <taxon>Darwinuloidea</taxon>
        <taxon>Darwinulidae</taxon>
        <taxon>Darwinula</taxon>
    </lineage>
</organism>
<dbReference type="GO" id="GO:0005739">
    <property type="term" value="C:mitochondrion"/>
    <property type="evidence" value="ECO:0007669"/>
    <property type="project" value="TreeGrafter"/>
</dbReference>
<dbReference type="InterPro" id="IPR040051">
    <property type="entry name" value="SECISBP2"/>
</dbReference>
<dbReference type="EMBL" id="LR901689">
    <property type="protein sequence ID" value="CAD7249191.1"/>
    <property type="molecule type" value="Genomic_DNA"/>
</dbReference>
<dbReference type="SUPFAM" id="SSF55315">
    <property type="entry name" value="L30e-like"/>
    <property type="match status" value="1"/>
</dbReference>
<feature type="domain" description="Ribosomal protein eL8/eL30/eS12/Gadd45" evidence="2">
    <location>
        <begin position="555"/>
        <end position="643"/>
    </location>
</feature>
<evidence type="ECO:0000256" key="1">
    <source>
        <dbReference type="SAM" id="MobiDB-lite"/>
    </source>
</evidence>
<dbReference type="Proteomes" id="UP000677054">
    <property type="component" value="Unassembled WGS sequence"/>
</dbReference>
<dbReference type="GO" id="GO:0043021">
    <property type="term" value="F:ribonucleoprotein complex binding"/>
    <property type="evidence" value="ECO:0007669"/>
    <property type="project" value="TreeGrafter"/>
</dbReference>
<dbReference type="Pfam" id="PF01248">
    <property type="entry name" value="Ribosomal_L7Ae"/>
    <property type="match status" value="1"/>
</dbReference>
<dbReference type="PANTHER" id="PTHR13284">
    <property type="entry name" value="GH01354P"/>
    <property type="match status" value="1"/>
</dbReference>
<reference evidence="3" key="1">
    <citation type="submission" date="2020-11" db="EMBL/GenBank/DDBJ databases">
        <authorList>
            <person name="Tran Van P."/>
        </authorList>
    </citation>
    <scope>NUCLEOTIDE SEQUENCE</scope>
</reference>
<dbReference type="InterPro" id="IPR029064">
    <property type="entry name" value="Ribosomal_eL30-like_sf"/>
</dbReference>
<dbReference type="GO" id="GO:0003730">
    <property type="term" value="F:mRNA 3'-UTR binding"/>
    <property type="evidence" value="ECO:0007669"/>
    <property type="project" value="TreeGrafter"/>
</dbReference>
<accession>A0A7R8XEP9</accession>
<dbReference type="InterPro" id="IPR004038">
    <property type="entry name" value="Ribosomal_eL8/eL30/eS12/Gad45"/>
</dbReference>
<dbReference type="GO" id="GO:1990904">
    <property type="term" value="C:ribonucleoprotein complex"/>
    <property type="evidence" value="ECO:0007669"/>
    <property type="project" value="TreeGrafter"/>
</dbReference>
<dbReference type="EMBL" id="CAJPEV010002172">
    <property type="protein sequence ID" value="CAG0895973.1"/>
    <property type="molecule type" value="Genomic_DNA"/>
</dbReference>
<evidence type="ECO:0000259" key="2">
    <source>
        <dbReference type="Pfam" id="PF01248"/>
    </source>
</evidence>
<dbReference type="PANTHER" id="PTHR13284:SF4">
    <property type="entry name" value="C2H2-TYPE DOMAIN-CONTAINING PROTEIN"/>
    <property type="match status" value="1"/>
</dbReference>
<dbReference type="Gene3D" id="3.30.1330.30">
    <property type="match status" value="1"/>
</dbReference>
<dbReference type="GO" id="GO:0035368">
    <property type="term" value="F:selenocysteine insertion sequence binding"/>
    <property type="evidence" value="ECO:0007669"/>
    <property type="project" value="InterPro"/>
</dbReference>
<proteinExistence type="predicted"/>
<feature type="region of interest" description="Disordered" evidence="1">
    <location>
        <begin position="212"/>
        <end position="231"/>
    </location>
</feature>
<name>A0A7R8XEP9_9CRUS</name>
<dbReference type="AlphaFoldDB" id="A0A7R8XEP9"/>